<keyword evidence="8" id="KW-1185">Reference proteome</keyword>
<dbReference type="PROSITE" id="PS50983">
    <property type="entry name" value="FE_B12_PBP"/>
    <property type="match status" value="1"/>
</dbReference>
<evidence type="ECO:0000256" key="1">
    <source>
        <dbReference type="ARBA" id="ARBA00004196"/>
    </source>
</evidence>
<protein>
    <submittedName>
        <fullName evidence="7">ABC transporter substrate-binding protein</fullName>
    </submittedName>
</protein>
<evidence type="ECO:0000259" key="6">
    <source>
        <dbReference type="PROSITE" id="PS50983"/>
    </source>
</evidence>
<comment type="subcellular location">
    <subcellularLocation>
        <location evidence="1">Cell envelope</location>
    </subcellularLocation>
</comment>
<dbReference type="PANTHER" id="PTHR30532">
    <property type="entry name" value="IRON III DICITRATE-BINDING PERIPLASMIC PROTEIN"/>
    <property type="match status" value="1"/>
</dbReference>
<gene>
    <name evidence="7" type="ORF">R3P95_03975</name>
</gene>
<organism evidence="7 8">
    <name type="scientific">Rhodococcus cercidiphylli</name>
    <dbReference type="NCBI Taxonomy" id="489916"/>
    <lineage>
        <taxon>Bacteria</taxon>
        <taxon>Bacillati</taxon>
        <taxon>Actinomycetota</taxon>
        <taxon>Actinomycetes</taxon>
        <taxon>Mycobacteriales</taxon>
        <taxon>Nocardiaceae</taxon>
        <taxon>Rhodococcus</taxon>
    </lineage>
</organism>
<dbReference type="Proteomes" id="UP001185899">
    <property type="component" value="Unassembled WGS sequence"/>
</dbReference>
<dbReference type="Gene3D" id="3.40.50.1980">
    <property type="entry name" value="Nitrogenase molybdenum iron protein domain"/>
    <property type="match status" value="2"/>
</dbReference>
<evidence type="ECO:0000313" key="8">
    <source>
        <dbReference type="Proteomes" id="UP001185899"/>
    </source>
</evidence>
<reference evidence="7 8" key="1">
    <citation type="submission" date="2023-10" db="EMBL/GenBank/DDBJ databases">
        <title>Development of a sustainable strategy for remediation of hydrocarbon-contaminated territories based on the waste exchange concept.</title>
        <authorList>
            <person name="Krivoruchko A."/>
        </authorList>
    </citation>
    <scope>NUCLEOTIDE SEQUENCE [LARGE SCALE GENOMIC DNA]</scope>
    <source>
        <strain evidence="7 8">IEGM 1322</strain>
    </source>
</reference>
<dbReference type="InterPro" id="IPR051313">
    <property type="entry name" value="Bact_iron-sidero_bind"/>
</dbReference>
<dbReference type="SUPFAM" id="SSF53807">
    <property type="entry name" value="Helical backbone' metal receptor"/>
    <property type="match status" value="1"/>
</dbReference>
<comment type="caution">
    <text evidence="7">The sequence shown here is derived from an EMBL/GenBank/DDBJ whole genome shotgun (WGS) entry which is preliminary data.</text>
</comment>
<name>A0ABU4AU00_9NOCA</name>
<dbReference type="Pfam" id="PF01497">
    <property type="entry name" value="Peripla_BP_2"/>
    <property type="match status" value="1"/>
</dbReference>
<evidence type="ECO:0000313" key="7">
    <source>
        <dbReference type="EMBL" id="MDV6229693.1"/>
    </source>
</evidence>
<evidence type="ECO:0000256" key="5">
    <source>
        <dbReference type="SAM" id="SignalP"/>
    </source>
</evidence>
<accession>A0ABU4AU00</accession>
<comment type="similarity">
    <text evidence="2">Belongs to the bacterial solute-binding protein 8 family.</text>
</comment>
<dbReference type="EMBL" id="JAWLKE010000002">
    <property type="protein sequence ID" value="MDV6229693.1"/>
    <property type="molecule type" value="Genomic_DNA"/>
</dbReference>
<evidence type="ECO:0000256" key="4">
    <source>
        <dbReference type="ARBA" id="ARBA00022729"/>
    </source>
</evidence>
<keyword evidence="4 5" id="KW-0732">Signal</keyword>
<feature type="signal peptide" evidence="5">
    <location>
        <begin position="1"/>
        <end position="27"/>
    </location>
</feature>
<feature type="chain" id="PRO_5046472100" evidence="5">
    <location>
        <begin position="28"/>
        <end position="322"/>
    </location>
</feature>
<feature type="domain" description="Fe/B12 periplasmic-binding" evidence="6">
    <location>
        <begin position="61"/>
        <end position="322"/>
    </location>
</feature>
<dbReference type="RefSeq" id="WP_317547357.1">
    <property type="nucleotide sequence ID" value="NZ_JAWLKE010000002.1"/>
</dbReference>
<dbReference type="PROSITE" id="PS51257">
    <property type="entry name" value="PROKAR_LIPOPROTEIN"/>
    <property type="match status" value="1"/>
</dbReference>
<evidence type="ECO:0000256" key="3">
    <source>
        <dbReference type="ARBA" id="ARBA00022448"/>
    </source>
</evidence>
<proteinExistence type="inferred from homology"/>
<sequence>MEYTEVRTFRVPHLLVAAAATSLLVLGACSTDSATGESTDAATVTIETNNGSMEVPANPVRVAALDNTSFETLRAFGIEPVALPKPIMPSTGFEEWIDNDAILDVGTHREPNLEVVSEAEPDLIIGGYRFQEYTDELGQIAPTIDISPDDENFVDTLKTQTETLGVIFDKEDRAAEIVAALDAAEASAAAQTTGQTVFLANVNGGKIDNGAARIGRLLEPLTLTDVFAGQAGDVHGDSGLAPETIAQANPDWVIVLDRDAAAGEPGSSPAKAVFDAQEAFADTTFTTEDQIIYLDPFFYTREGIQAYTEAFQSISDAFENAA</sequence>
<dbReference type="InterPro" id="IPR002491">
    <property type="entry name" value="ABC_transptr_periplasmic_BD"/>
</dbReference>
<dbReference type="PANTHER" id="PTHR30532:SF28">
    <property type="entry name" value="PETROBACTIN-BINDING PROTEIN YCLQ"/>
    <property type="match status" value="1"/>
</dbReference>
<keyword evidence="3" id="KW-0813">Transport</keyword>
<evidence type="ECO:0000256" key="2">
    <source>
        <dbReference type="ARBA" id="ARBA00008814"/>
    </source>
</evidence>